<proteinExistence type="predicted"/>
<evidence type="ECO:0000256" key="1">
    <source>
        <dbReference type="SAM" id="Phobius"/>
    </source>
</evidence>
<keyword evidence="1" id="KW-0472">Membrane</keyword>
<gene>
    <name evidence="2" type="ORF">NCTC10005_04577</name>
</gene>
<evidence type="ECO:0000313" key="3">
    <source>
        <dbReference type="Proteomes" id="UP000255106"/>
    </source>
</evidence>
<reference evidence="2 3" key="1">
    <citation type="submission" date="2018-06" db="EMBL/GenBank/DDBJ databases">
        <authorList>
            <consortium name="Pathogen Informatics"/>
            <person name="Doyle S."/>
        </authorList>
    </citation>
    <scope>NUCLEOTIDE SEQUENCE [LARGE SCALE GENOMIC DNA]</scope>
    <source>
        <strain evidence="2 3">NCTC10005</strain>
    </source>
</reference>
<name>A0A377M134_ENTCL</name>
<dbReference type="Proteomes" id="UP000255106">
    <property type="component" value="Unassembled WGS sequence"/>
</dbReference>
<organism evidence="2 3">
    <name type="scientific">Enterobacter cloacae</name>
    <dbReference type="NCBI Taxonomy" id="550"/>
    <lineage>
        <taxon>Bacteria</taxon>
        <taxon>Pseudomonadati</taxon>
        <taxon>Pseudomonadota</taxon>
        <taxon>Gammaproteobacteria</taxon>
        <taxon>Enterobacterales</taxon>
        <taxon>Enterobacteriaceae</taxon>
        <taxon>Enterobacter</taxon>
        <taxon>Enterobacter cloacae complex</taxon>
    </lineage>
</organism>
<feature type="transmembrane region" description="Helical" evidence="1">
    <location>
        <begin position="121"/>
        <end position="142"/>
    </location>
</feature>
<accession>A0A377M134</accession>
<dbReference type="EMBL" id="UGJB01000004">
    <property type="protein sequence ID" value="STQ11796.1"/>
    <property type="molecule type" value="Genomic_DNA"/>
</dbReference>
<sequence>MTRWEGDILPGEPVIKHTGNRLQVAVPVTDEWGDKPATLAGKTLSFVVTNGDKAQQTQLTVGAAPRRRGAECASGNSQNVGLCTAGRSDPEPDALRIAGNGMKLSSVLQAGTDTRKIRLRFLATSAGILTSFMLLATMVTVLKLTGASLAGASSSRTRGLLG</sequence>
<protein>
    <submittedName>
        <fullName evidence="2">Metal resistance protein</fullName>
    </submittedName>
</protein>
<dbReference type="AlphaFoldDB" id="A0A377M134"/>
<evidence type="ECO:0000313" key="2">
    <source>
        <dbReference type="EMBL" id="STQ11796.1"/>
    </source>
</evidence>
<keyword evidence="1" id="KW-0812">Transmembrane</keyword>
<keyword evidence="1" id="KW-1133">Transmembrane helix</keyword>